<reference evidence="1 2" key="1">
    <citation type="journal article" date="2007" name="Virology">
        <title>Sequence and annotation of the 369-kb NY-2A and the 345-kb AR158 viruses that infect Chlorella NC64A.</title>
        <authorList>
            <person name="Fitzgerald L.A."/>
            <person name="Graves M.V."/>
            <person name="Li X."/>
            <person name="Feldblyum T."/>
            <person name="Nierman W.C."/>
            <person name="Van Etten J.L."/>
        </authorList>
    </citation>
    <scope>NUCLEOTIDE SEQUENCE [LARGE SCALE GENOMIC DNA]</scope>
    <source>
        <strain evidence="1 2">NY-2A</strain>
    </source>
</reference>
<dbReference type="EMBL" id="DQ491002">
    <property type="protein sequence ID" value="ABT14914.1"/>
    <property type="molecule type" value="Genomic_DNA"/>
</dbReference>
<dbReference type="KEGG" id="vg:5659389"/>
<dbReference type="RefSeq" id="YP_001497711.1">
    <property type="nucleotide sequence ID" value="NC_009898.1"/>
</dbReference>
<evidence type="ECO:0000313" key="2">
    <source>
        <dbReference type="Proteomes" id="UP000202419"/>
    </source>
</evidence>
<protein>
    <submittedName>
        <fullName evidence="1">Uncharacterized protein b515L</fullName>
    </submittedName>
</protein>
<keyword evidence="2" id="KW-1185">Reference proteome</keyword>
<gene>
    <name evidence="1" type="primary">b515L</name>
    <name evidence="1" type="ORF">NY2A_b515L</name>
</gene>
<proteinExistence type="predicted"/>
<dbReference type="Proteomes" id="UP000202419">
    <property type="component" value="Segment"/>
</dbReference>
<organism evidence="1 2">
    <name type="scientific">Paramecium bursaria Chlorella virus NY2A</name>
    <name type="common">PBCV-NY2A</name>
    <dbReference type="NCBI Taxonomy" id="46021"/>
    <lineage>
        <taxon>Viruses</taxon>
        <taxon>Varidnaviria</taxon>
        <taxon>Bamfordvirae</taxon>
        <taxon>Nucleocytoviricota</taxon>
        <taxon>Megaviricetes</taxon>
        <taxon>Algavirales</taxon>
        <taxon>Phycodnaviridae</taxon>
        <taxon>Chlorovirus</taxon>
        <taxon>Chlorovirus americanus</taxon>
    </lineage>
</organism>
<accession>A7IX40</accession>
<dbReference type="GeneID" id="5659389"/>
<evidence type="ECO:0000313" key="1">
    <source>
        <dbReference type="EMBL" id="ABT14914.1"/>
    </source>
</evidence>
<organismHost>
    <name type="scientific">Chlorella</name>
    <dbReference type="NCBI Taxonomy" id="3071"/>
</organismHost>
<name>A7IX40_PBCVN</name>
<sequence length="81" mass="8910">MNAVMLAFSRRYTYCFPEVIITFLRSSTNLLENTILLGFFAAFMSKPLGGFICDICPTSSTVYSPVDAPVSTSPSVIIFDI</sequence>